<dbReference type="SUPFAM" id="SSF52172">
    <property type="entry name" value="CheY-like"/>
    <property type="match status" value="1"/>
</dbReference>
<accession>A0AAW5K0B0</accession>
<dbReference type="InterPro" id="IPR001610">
    <property type="entry name" value="PAC"/>
</dbReference>
<dbReference type="InterPro" id="IPR011006">
    <property type="entry name" value="CheY-like_superfamily"/>
</dbReference>
<keyword evidence="1" id="KW-0597">Phosphoprotein</keyword>
<dbReference type="Gene3D" id="3.20.20.450">
    <property type="entry name" value="EAL domain"/>
    <property type="match status" value="1"/>
</dbReference>
<dbReference type="SUPFAM" id="SSF55785">
    <property type="entry name" value="PYP-like sensor domain (PAS domain)"/>
    <property type="match status" value="6"/>
</dbReference>
<dbReference type="Gene3D" id="3.30.450.20">
    <property type="entry name" value="PAS domain"/>
    <property type="match status" value="6"/>
</dbReference>
<feature type="domain" description="PAS" evidence="4">
    <location>
        <begin position="718"/>
        <end position="794"/>
    </location>
</feature>
<name>A0AAW5K0B0_9BACT</name>
<dbReference type="SMART" id="SM00267">
    <property type="entry name" value="GGDEF"/>
    <property type="match status" value="1"/>
</dbReference>
<dbReference type="InterPro" id="IPR052155">
    <property type="entry name" value="Biofilm_reg_signaling"/>
</dbReference>
<dbReference type="Pfam" id="PF00990">
    <property type="entry name" value="GGDEF"/>
    <property type="match status" value="1"/>
</dbReference>
<evidence type="ECO:0000313" key="8">
    <source>
        <dbReference type="EMBL" id="MCQ4813351.1"/>
    </source>
</evidence>
<dbReference type="PANTHER" id="PTHR44757:SF2">
    <property type="entry name" value="BIOFILM ARCHITECTURE MAINTENANCE PROTEIN MBAA"/>
    <property type="match status" value="1"/>
</dbReference>
<feature type="domain" description="GGDEF" evidence="7">
    <location>
        <begin position="174"/>
        <end position="300"/>
    </location>
</feature>
<evidence type="ECO:0000256" key="2">
    <source>
        <dbReference type="SAM" id="MobiDB-lite"/>
    </source>
</evidence>
<dbReference type="PROSITE" id="PS50883">
    <property type="entry name" value="EAL"/>
    <property type="match status" value="1"/>
</dbReference>
<dbReference type="PANTHER" id="PTHR44757">
    <property type="entry name" value="DIGUANYLATE CYCLASE DGCP"/>
    <property type="match status" value="1"/>
</dbReference>
<dbReference type="PROSITE" id="PS50113">
    <property type="entry name" value="PAC"/>
    <property type="match status" value="2"/>
</dbReference>
<dbReference type="CDD" id="cd01948">
    <property type="entry name" value="EAL"/>
    <property type="match status" value="1"/>
</dbReference>
<dbReference type="Gene3D" id="3.30.450.40">
    <property type="match status" value="1"/>
</dbReference>
<dbReference type="RefSeq" id="WP_008711626.1">
    <property type="nucleotide sequence ID" value="NZ_CABKQM010000008.1"/>
</dbReference>
<evidence type="ECO:0000259" key="6">
    <source>
        <dbReference type="PROSITE" id="PS50883"/>
    </source>
</evidence>
<evidence type="ECO:0000256" key="1">
    <source>
        <dbReference type="PROSITE-ProRule" id="PRU00169"/>
    </source>
</evidence>
<dbReference type="PROSITE" id="PS50887">
    <property type="entry name" value="GGDEF"/>
    <property type="match status" value="1"/>
</dbReference>
<dbReference type="Pfam" id="PF00563">
    <property type="entry name" value="EAL"/>
    <property type="match status" value="1"/>
</dbReference>
<dbReference type="PROSITE" id="PS50110">
    <property type="entry name" value="RESPONSE_REGULATORY"/>
    <property type="match status" value="1"/>
</dbReference>
<feature type="domain" description="PAC" evidence="5">
    <location>
        <begin position="1779"/>
        <end position="1831"/>
    </location>
</feature>
<keyword evidence="9" id="KW-1185">Reference proteome</keyword>
<comment type="caution">
    <text evidence="8">The sequence shown here is derived from an EMBL/GenBank/DDBJ whole genome shotgun (WGS) entry which is preliminary data.</text>
</comment>
<protein>
    <submittedName>
        <fullName evidence="8">EAL domain-containing protein</fullName>
    </submittedName>
</protein>
<proteinExistence type="predicted"/>
<feature type="domain" description="EAL" evidence="6">
    <location>
        <begin position="309"/>
        <end position="563"/>
    </location>
</feature>
<dbReference type="InterPro" id="IPR035919">
    <property type="entry name" value="EAL_sf"/>
</dbReference>
<dbReference type="InterPro" id="IPR000700">
    <property type="entry name" value="PAS-assoc_C"/>
</dbReference>
<dbReference type="Gene3D" id="3.30.70.270">
    <property type="match status" value="1"/>
</dbReference>
<sequence length="2107" mass="238016">MARDEKYTILVADDSFTNRALLTKIFSGEFYVEQAENGARALEILRRRPDMAAVVLDIQMPVLDGFGVLEAMRADESLRNIPVVVATANDEEESQLKALDRGALDVLIKPLNPQVALHRVRNIVLRREADRAAARSVMLEQLLRQSEIDEKTGIYNKQAFCRKASEMIRAHPEEKYLILRWDIDRFKVFNDIFGVAAGDEYLAKVGEAYRAADEKTLYGHWEADHFVACMKAEDYDCAGVEDKLAKFISGLHTDFEFVSRIGVYAVDDPELDVSLMCDRALLALKSTKDDYSRRTAFYNESMRASLIEEQEIVGEMDRALEKRQFVVYLQPQYNYASKTLHGAEALVRWLHPMKGLIAPGKFIPVFERNGFVSKVDEYVWEEVCRLQRGWLDAGLPVVPISVNVSRRDIYNPHLCETISGLVRKYRLPHSLLRLEITESSYMENPEQLIKTVEKLRSEGFAVEMDDFGSGYSSLNTLREVPVDMLKLDMKFLESGMEDSRGGSILTSVIRMAHWIKLPVIAEGVETKAQADYLGSVGCIYMQGYFYAKPMPAEAFESILREKETAPVPAKERNFDDVQGAENFLSSSTQATLLFNSFVGGAAIVEYDGENVEALRLNEKYFEVIGTTREEYQGKQLRLQDRFEPESRRRFMSAIRKAIETGEESNCELCSLPLSKNGARYWTRTRMRLLARNISRYILYCSVENITENMTLLSRNTRLKEQLSAIIDSVPGGIFDYQAHGHEIRTVYFNDTAAAMFGYGREEYQRLFAEEPLSVIHPDDYGKVIAKAYRLLDGRLPTLEAAFRHICADGSWRWVRLTARIVNESHNVIYASGILMDIDAQVKSEQVAARQAAELENQRTALQTLYDTIPCGIMQFKAGDITKGSLGLISFNDTAWKIFGYPDREAYVEAVRGNNKLKDVHPDDIASVSSCIAKVCAAGGDGRADCDHRIIRTDGSVRWLQALFQRVRGADGEDRVQVVFSDITEHKHESLLRVNSALFSVYDEIFELNTEQKTSFLRYSKYGESGGEGKVFTFDRYLAELCGRLANKEDGAKVRAFYSALGGGSGEPSALEYRVAGPGGETRWISSTLLRADGPTYLVCRRDITEIKNARRLAGENEMLQMLVNERRKEDERNRLFINSTGVHVYDYDPAADRMKIQRGDADAGVVEETCENYLATMMDNPTVSAADRPRLRAFFNEALAAPVRHAIEYAGDRFGNGFVTCRAQAASIADESGKIYRIIGQVSEVHEDNKGALSEKLIALTGFDYEKLSYHRPLVDGIMRTLDGAPDTGAAVRAVLAAAGRQFNVSRAYVFEEDGDCEHCSNTFEWCGEGVTPEKDNRQNCRYPDGMREKYLEYFNGGDIFSCPDTSELAGRARGIFAPRGVKALLQCAVIEAGVFHGFVGFDECGGTRSWTEAQKNTLRVISHIISSFILSSRGKYVMELPGNILRAMNDSPAYIYIIDPDTCCVLYCNDAVKAETGAAKAGDICYKAFSNRETLCEACPLLELGKTGMPMPTMTSRYGKHYIMQASPFAWHGRKAVIITGTDADCFAVDPNESRRSEYRRSLRRYADTLACVYDEILEFDFTDDLFTLLQTKFPRSISDGGASELRDTIDKWAERYVHKDDREALAKFTDIKYIRRTFSEGRAPTLTYRLTLPDGSLYYLQCTLLQLDAGRYLCCTKNVTEQKRAERLKDEMLMLQSQAEAQDRYRIVVEQTGTAVFEMNYKTGDFSCSEAYHKYAGSLYSYREMLSNTGDRQLVHEEDQKLLEKFFADTESGAPYAESVLRVRMTDGSFRWTKMAGTFIKDESGKPLRVIGTFTDVDDEVRAKAGLNEISDRLRQIIANIPAGVAIYEIREKNVYPIYTSDRTCEMFGFTRNECNLRIANSEPIGFMPDLDALPRGSVEKMLSGQPLVIRRERAHRKDGGEFWLRATYSMNKKEDGTTLCYAILADVSAEVENEQKYMLQAEMYKILSESADMITFDYAPQEDVMRIVMINPAGGSSEEVVERYMKKVLTNDHIQEDTRDSFLDTLKLASTAPTRGTFDFQWDYYGNGMRWYRAKYVSLADDEGAVYRVVGRLDDISDIKRAERGSLSERKNGSAGPAPEEGQR</sequence>
<dbReference type="SMART" id="SM00086">
    <property type="entry name" value="PAC"/>
    <property type="match status" value="7"/>
</dbReference>
<feature type="region of interest" description="Disordered" evidence="2">
    <location>
        <begin position="2084"/>
        <end position="2107"/>
    </location>
</feature>
<dbReference type="PROSITE" id="PS50112">
    <property type="entry name" value="PAS"/>
    <property type="match status" value="2"/>
</dbReference>
<dbReference type="Pfam" id="PF13426">
    <property type="entry name" value="PAS_9"/>
    <property type="match status" value="1"/>
</dbReference>
<dbReference type="SMART" id="SM00052">
    <property type="entry name" value="EAL"/>
    <property type="match status" value="1"/>
</dbReference>
<dbReference type="EMBL" id="JANFYT010000004">
    <property type="protein sequence ID" value="MCQ4813351.1"/>
    <property type="molecule type" value="Genomic_DNA"/>
</dbReference>
<dbReference type="Pfam" id="PF08447">
    <property type="entry name" value="PAS_3"/>
    <property type="match status" value="3"/>
</dbReference>
<evidence type="ECO:0000259" key="5">
    <source>
        <dbReference type="PROSITE" id="PS50113"/>
    </source>
</evidence>
<dbReference type="InterPro" id="IPR029787">
    <property type="entry name" value="Nucleotide_cyclase"/>
</dbReference>
<organism evidence="8 9">
    <name type="scientific">Cloacibacillus evryensis</name>
    <dbReference type="NCBI Taxonomy" id="508460"/>
    <lineage>
        <taxon>Bacteria</taxon>
        <taxon>Thermotogati</taxon>
        <taxon>Synergistota</taxon>
        <taxon>Synergistia</taxon>
        <taxon>Synergistales</taxon>
        <taxon>Synergistaceae</taxon>
        <taxon>Cloacibacillus</taxon>
    </lineage>
</organism>
<dbReference type="NCBIfam" id="TIGR00229">
    <property type="entry name" value="sensory_box"/>
    <property type="match status" value="4"/>
</dbReference>
<evidence type="ECO:0000259" key="3">
    <source>
        <dbReference type="PROSITE" id="PS50110"/>
    </source>
</evidence>
<evidence type="ECO:0000259" key="4">
    <source>
        <dbReference type="PROSITE" id="PS50112"/>
    </source>
</evidence>
<dbReference type="InterPro" id="IPR029016">
    <property type="entry name" value="GAF-like_dom_sf"/>
</dbReference>
<dbReference type="SUPFAM" id="SSF55073">
    <property type="entry name" value="Nucleotide cyclase"/>
    <property type="match status" value="1"/>
</dbReference>
<dbReference type="SMART" id="SM00091">
    <property type="entry name" value="PAS"/>
    <property type="match status" value="4"/>
</dbReference>
<evidence type="ECO:0000259" key="7">
    <source>
        <dbReference type="PROSITE" id="PS50887"/>
    </source>
</evidence>
<feature type="compositionally biased region" description="Basic and acidic residues" evidence="2">
    <location>
        <begin position="2084"/>
        <end position="2095"/>
    </location>
</feature>
<dbReference type="InterPro" id="IPR001789">
    <property type="entry name" value="Sig_transdc_resp-reg_receiver"/>
</dbReference>
<feature type="modified residue" description="4-aspartylphosphate" evidence="1">
    <location>
        <position position="57"/>
    </location>
</feature>
<dbReference type="InterPro" id="IPR000014">
    <property type="entry name" value="PAS"/>
</dbReference>
<dbReference type="Proteomes" id="UP001205919">
    <property type="component" value="Unassembled WGS sequence"/>
</dbReference>
<dbReference type="InterPro" id="IPR000160">
    <property type="entry name" value="GGDEF_dom"/>
</dbReference>
<dbReference type="SUPFAM" id="SSF55781">
    <property type="entry name" value="GAF domain-like"/>
    <property type="match status" value="1"/>
</dbReference>
<reference evidence="8 9" key="1">
    <citation type="submission" date="2022-06" db="EMBL/GenBank/DDBJ databases">
        <title>Isolation of gut microbiota from human fecal samples.</title>
        <authorList>
            <person name="Pamer E.G."/>
            <person name="Barat B."/>
            <person name="Waligurski E."/>
            <person name="Medina S."/>
            <person name="Paddock L."/>
            <person name="Mostad J."/>
        </authorList>
    </citation>
    <scope>NUCLEOTIDE SEQUENCE [LARGE SCALE GENOMIC DNA]</scope>
    <source>
        <strain evidence="8 9">DFI.9.90</strain>
    </source>
</reference>
<dbReference type="Gene3D" id="3.40.50.2300">
    <property type="match status" value="1"/>
</dbReference>
<dbReference type="InterPro" id="IPR001633">
    <property type="entry name" value="EAL_dom"/>
</dbReference>
<feature type="domain" description="PAC" evidence="5">
    <location>
        <begin position="943"/>
        <end position="994"/>
    </location>
</feature>
<dbReference type="GO" id="GO:0000160">
    <property type="term" value="P:phosphorelay signal transduction system"/>
    <property type="evidence" value="ECO:0007669"/>
    <property type="project" value="InterPro"/>
</dbReference>
<evidence type="ECO:0000313" key="9">
    <source>
        <dbReference type="Proteomes" id="UP001205919"/>
    </source>
</evidence>
<dbReference type="CDD" id="cd00130">
    <property type="entry name" value="PAS"/>
    <property type="match status" value="3"/>
</dbReference>
<feature type="domain" description="Response regulatory" evidence="3">
    <location>
        <begin position="8"/>
        <end position="124"/>
    </location>
</feature>
<dbReference type="InterPro" id="IPR013655">
    <property type="entry name" value="PAS_fold_3"/>
</dbReference>
<dbReference type="InterPro" id="IPR035965">
    <property type="entry name" value="PAS-like_dom_sf"/>
</dbReference>
<dbReference type="Pfam" id="PF00072">
    <property type="entry name" value="Response_reg"/>
    <property type="match status" value="1"/>
</dbReference>
<dbReference type="SUPFAM" id="SSF141868">
    <property type="entry name" value="EAL domain-like"/>
    <property type="match status" value="1"/>
</dbReference>
<gene>
    <name evidence="8" type="ORF">NE630_02805</name>
</gene>
<dbReference type="InterPro" id="IPR043128">
    <property type="entry name" value="Rev_trsase/Diguanyl_cyclase"/>
</dbReference>
<feature type="domain" description="PAS" evidence="4">
    <location>
        <begin position="586"/>
        <end position="661"/>
    </location>
</feature>
<dbReference type="SMART" id="SM00448">
    <property type="entry name" value="REC"/>
    <property type="match status" value="1"/>
</dbReference>